<protein>
    <submittedName>
        <fullName evidence="1">Uncharacterized protein</fullName>
    </submittedName>
</protein>
<evidence type="ECO:0000313" key="2">
    <source>
        <dbReference type="Proteomes" id="UP000294321"/>
    </source>
</evidence>
<dbReference type="Proteomes" id="UP000294321">
    <property type="component" value="Chromosome"/>
</dbReference>
<dbReference type="EMBL" id="CP034726">
    <property type="protein sequence ID" value="QBP18035.1"/>
    <property type="molecule type" value="Genomic_DNA"/>
</dbReference>
<dbReference type="AlphaFoldDB" id="A0A4P6ZJV9"/>
<accession>A0A4P6ZJV9</accession>
<reference evidence="2" key="1">
    <citation type="submission" date="2018-12" db="EMBL/GenBank/DDBJ databases">
        <title>A new species of lactobacillus.</title>
        <authorList>
            <person name="Jian Y."/>
            <person name="Xin L."/>
            <person name="Hong Z.J."/>
            <person name="Ming L.Z."/>
            <person name="Hong X.Z."/>
        </authorList>
    </citation>
    <scope>NUCLEOTIDE SEQUENCE [LARGE SCALE GENOMIC DNA]</scope>
    <source>
        <strain evidence="2">HSLZ-75</strain>
    </source>
</reference>
<evidence type="ECO:0000313" key="1">
    <source>
        <dbReference type="EMBL" id="QBP18035.1"/>
    </source>
</evidence>
<dbReference type="KEGG" id="lji:ELX58_02480"/>
<name>A0A4P6ZJV9_9LACO</name>
<dbReference type="RefSeq" id="WP_133441592.1">
    <property type="nucleotide sequence ID" value="NZ_CP034726.1"/>
</dbReference>
<organism evidence="1 2">
    <name type="scientific">Acetilactobacillus jinshanensis</name>
    <dbReference type="NCBI Taxonomy" id="1720083"/>
    <lineage>
        <taxon>Bacteria</taxon>
        <taxon>Bacillati</taxon>
        <taxon>Bacillota</taxon>
        <taxon>Bacilli</taxon>
        <taxon>Lactobacillales</taxon>
        <taxon>Lactobacillaceae</taxon>
        <taxon>Acetilactobacillus</taxon>
    </lineage>
</organism>
<gene>
    <name evidence="1" type="ORF">ELX58_02480</name>
</gene>
<keyword evidence="2" id="KW-1185">Reference proteome</keyword>
<proteinExistence type="predicted"/>
<sequence length="79" mass="9199">MQKEIHINSHIFSRNLAAKLSENDYVIFNLLNVKGQPTFEVTKTNSDVLKNFCKDHGTKFDISKQRIININDQFNLVFD</sequence>